<organism evidence="1 2">
    <name type="scientific">Sellimonas intestinalis</name>
    <dbReference type="NCBI Taxonomy" id="1653434"/>
    <lineage>
        <taxon>Bacteria</taxon>
        <taxon>Bacillati</taxon>
        <taxon>Bacillota</taxon>
        <taxon>Clostridia</taxon>
        <taxon>Lachnospirales</taxon>
        <taxon>Lachnospiraceae</taxon>
        <taxon>Sellimonas</taxon>
    </lineage>
</organism>
<dbReference type="Pfam" id="PF14198">
    <property type="entry name" value="TnpV"/>
    <property type="match status" value="1"/>
</dbReference>
<protein>
    <submittedName>
        <fullName evidence="1">TnpV protein</fullName>
    </submittedName>
</protein>
<dbReference type="OrthoDB" id="9797564at2"/>
<dbReference type="EMBL" id="QVLX01000002">
    <property type="protein sequence ID" value="RGE88591.1"/>
    <property type="molecule type" value="Genomic_DNA"/>
</dbReference>
<dbReference type="AlphaFoldDB" id="A0A3E3K3N8"/>
<gene>
    <name evidence="1" type="ORF">DW016_03340</name>
</gene>
<accession>A0A3E3K3N8</accession>
<reference evidence="1 2" key="1">
    <citation type="submission" date="2018-08" db="EMBL/GenBank/DDBJ databases">
        <title>A genome reference for cultivated species of the human gut microbiota.</title>
        <authorList>
            <person name="Zou Y."/>
            <person name="Xue W."/>
            <person name="Luo G."/>
        </authorList>
    </citation>
    <scope>NUCLEOTIDE SEQUENCE [LARGE SCALE GENOMIC DNA]</scope>
    <source>
        <strain evidence="1 2">AF37-2AT</strain>
    </source>
</reference>
<dbReference type="Proteomes" id="UP000261080">
    <property type="component" value="Unassembled WGS sequence"/>
</dbReference>
<proteinExistence type="predicted"/>
<dbReference type="RefSeq" id="WP_024733773.1">
    <property type="nucleotide sequence ID" value="NZ_BAABYU010000001.1"/>
</dbReference>
<keyword evidence="2" id="KW-1185">Reference proteome</keyword>
<sequence length="121" mass="14353">MGNPEENRNRTGKGTGEIPDLKLTARTDRFIGKYGRMREIYLREHEPVFYSRLVLDEKIYPYLIETEQKVQERMDHILPELMEEAGIQEGGKYSNSTDWIERMEKLRRAAEKQAVRELVYC</sequence>
<dbReference type="GeneID" id="97194157"/>
<name>A0A3E3K3N8_9FIRM</name>
<evidence type="ECO:0000313" key="2">
    <source>
        <dbReference type="Proteomes" id="UP000261080"/>
    </source>
</evidence>
<comment type="caution">
    <text evidence="1">The sequence shown here is derived from an EMBL/GenBank/DDBJ whole genome shotgun (WGS) entry which is preliminary data.</text>
</comment>
<dbReference type="InterPro" id="IPR026989">
    <property type="entry name" value="TnpV"/>
</dbReference>
<evidence type="ECO:0000313" key="1">
    <source>
        <dbReference type="EMBL" id="RGE88591.1"/>
    </source>
</evidence>